<dbReference type="GO" id="GO:0006270">
    <property type="term" value="P:DNA replication initiation"/>
    <property type="evidence" value="ECO:0007669"/>
    <property type="project" value="TreeGrafter"/>
</dbReference>
<dbReference type="InterPro" id="IPR001650">
    <property type="entry name" value="Helicase_C-like"/>
</dbReference>
<dbReference type="eggNOG" id="COG1198">
    <property type="taxonomic scope" value="Bacteria"/>
</dbReference>
<dbReference type="InterPro" id="IPR027417">
    <property type="entry name" value="P-loop_NTPase"/>
</dbReference>
<keyword evidence="5 12" id="KW-0378">Hydrolase</keyword>
<dbReference type="GO" id="GO:0005524">
    <property type="term" value="F:ATP binding"/>
    <property type="evidence" value="ECO:0007669"/>
    <property type="project" value="UniProtKB-UniRule"/>
</dbReference>
<evidence type="ECO:0000256" key="11">
    <source>
        <dbReference type="ARBA" id="ARBA00048988"/>
    </source>
</evidence>
<dbReference type="GO" id="GO:0008270">
    <property type="term" value="F:zinc ion binding"/>
    <property type="evidence" value="ECO:0007669"/>
    <property type="project" value="UniProtKB-UniRule"/>
</dbReference>
<comment type="cofactor">
    <cofactor evidence="12">
        <name>Zn(2+)</name>
        <dbReference type="ChEBI" id="CHEBI:29105"/>
    </cofactor>
    <text evidence="12">Binds 2 zinc ions per subunit.</text>
</comment>
<evidence type="ECO:0000259" key="13">
    <source>
        <dbReference type="PROSITE" id="PS51192"/>
    </source>
</evidence>
<keyword evidence="1 12" id="KW-0639">Primosome</keyword>
<dbReference type="SMART" id="SM00490">
    <property type="entry name" value="HELICc"/>
    <property type="match status" value="1"/>
</dbReference>
<keyword evidence="9 12" id="KW-0238">DNA-binding</keyword>
<reference evidence="15 16" key="2">
    <citation type="journal article" date="2017" name="Antonie Van Leeuwenhoek">
        <title>Rhizobium rhizosphaerae sp. nov., a novel species isolated from rice rhizosphere.</title>
        <authorList>
            <person name="Zhao J.J."/>
            <person name="Zhang J."/>
            <person name="Zhang R.J."/>
            <person name="Zhang C.W."/>
            <person name="Yin H.Q."/>
            <person name="Zhang X.X."/>
        </authorList>
    </citation>
    <scope>NUCLEOTIDE SEQUENCE [LARGE SCALE GENOMIC DNA]</scope>
    <source>
        <strain evidence="15 16">ACAM 611</strain>
    </source>
</reference>
<evidence type="ECO:0000256" key="1">
    <source>
        <dbReference type="ARBA" id="ARBA00022515"/>
    </source>
</evidence>
<keyword evidence="7 12" id="KW-0862">Zinc</keyword>
<dbReference type="EMBL" id="BAET01000031">
    <property type="protein sequence ID" value="GAB56724.1"/>
    <property type="molecule type" value="Genomic_DNA"/>
</dbReference>
<feature type="binding site" evidence="12">
    <location>
        <position position="515"/>
    </location>
    <ligand>
        <name>Zn(2+)</name>
        <dbReference type="ChEBI" id="CHEBI:29105"/>
        <label>1</label>
    </ligand>
</feature>
<evidence type="ECO:0000256" key="5">
    <source>
        <dbReference type="ARBA" id="ARBA00022801"/>
    </source>
</evidence>
<feature type="binding site" evidence="12">
    <location>
        <position position="512"/>
    </location>
    <ligand>
        <name>Zn(2+)</name>
        <dbReference type="ChEBI" id="CHEBI:29105"/>
        <label>1</label>
    </ligand>
</feature>
<keyword evidence="2 12" id="KW-0235">DNA replication</keyword>
<sequence length="765" mass="85349">MLLSQTETSKSAAELAFVQVALPVPLDRLFEYSCSAKNLHAFQNGCRVVVPFGKKSLVGVVVSSADKSDYDLAKIKPLTSLIDETPVFSTSMIKLANWLADFYIYPVGEVYASMLPVLLRKVSSTKALAKKVINEDTKADTNEELKTISAELPLLAQLCAHQVSEEDIKKLHKSKRQFALFQALKEQPLALSQAKADYSPTIVKGLIDKCHAYIEETPPELGLWPTQAVLAEKKRANPEQAIAIASINQATEFTAFLLEGVTGSGKTEVYLQVIEEVLLQGKQVLILVPEIGLTPQTLRRFEQRFGNIVAVWHSALTDLERLTVWQQAKYNQIGIVIGTRSAVFLPLAKPGMIIVDEEHDESFKQQDTLRYHARDVAAYRAKQANISLVLGSATPSLESLHNALSHKFRHLSLKKRAGSASLPTQHLLDLTGVPLEAGLAPSMLVRIEQQLSQGNQVLVYVNRRGYAPALICKQCGHVESCKDCDNPYTVHLSSHNLQCHRCGQYQDYVYKCRTCHSSNITTQGIGTEQIQDMLAKRFANYSCVRIDSDSTRGKRKLNELLSAIGQNKHQLLVGTQILSKGHHFPNVTLAIILNVDAFLFSSDFRAPEKLAQLVTQFSGRAGRANKPGEVWLQSYQVGHPLLQDLVNNGYEQFSRLLLQERNRANLPPLAWQIALRVEHSDTALIMLFMQYANQLLAQFSQLSYVGPFPAGVEKKQTRYRFITVVQSSSRQYLNRAMTQAKQALGEHKLAARMRWSIDVMPSDFS</sequence>
<feature type="binding site" evidence="12">
    <location>
        <position position="475"/>
    </location>
    <ligand>
        <name>Zn(2+)</name>
        <dbReference type="ChEBI" id="CHEBI:29105"/>
        <label>1</label>
    </ligand>
</feature>
<evidence type="ECO:0000256" key="6">
    <source>
        <dbReference type="ARBA" id="ARBA00022806"/>
    </source>
</evidence>
<accession>H5TEJ7</accession>
<dbReference type="GO" id="GO:0016887">
    <property type="term" value="F:ATP hydrolysis activity"/>
    <property type="evidence" value="ECO:0007669"/>
    <property type="project" value="RHEA"/>
</dbReference>
<dbReference type="RefSeq" id="WP_006007183.1">
    <property type="nucleotide sequence ID" value="NZ_BAET01000031.1"/>
</dbReference>
<dbReference type="InterPro" id="IPR014001">
    <property type="entry name" value="Helicase_ATP-bd"/>
</dbReference>
<feature type="binding site" evidence="12">
    <location>
        <position position="484"/>
    </location>
    <ligand>
        <name>Zn(2+)</name>
        <dbReference type="ChEBI" id="CHEBI:29105"/>
        <label>2</label>
    </ligand>
</feature>
<dbReference type="GO" id="GO:1990077">
    <property type="term" value="C:primosome complex"/>
    <property type="evidence" value="ECO:0007669"/>
    <property type="project" value="UniProtKB-UniRule"/>
</dbReference>
<dbReference type="GO" id="GO:0003677">
    <property type="term" value="F:DNA binding"/>
    <property type="evidence" value="ECO:0007669"/>
    <property type="project" value="UniProtKB-UniRule"/>
</dbReference>
<keyword evidence="6 12" id="KW-0347">Helicase</keyword>
<dbReference type="SMART" id="SM00487">
    <property type="entry name" value="DEXDc"/>
    <property type="match status" value="1"/>
</dbReference>
<dbReference type="Gene3D" id="3.40.1440.60">
    <property type="entry name" value="PriA, 3(prime) DNA-binding domain"/>
    <property type="match status" value="1"/>
</dbReference>
<dbReference type="Gene3D" id="3.40.50.300">
    <property type="entry name" value="P-loop containing nucleotide triphosphate hydrolases"/>
    <property type="match status" value="2"/>
</dbReference>
<dbReference type="GO" id="GO:0043138">
    <property type="term" value="F:3'-5' DNA helicase activity"/>
    <property type="evidence" value="ECO:0007669"/>
    <property type="project" value="UniProtKB-EC"/>
</dbReference>
<evidence type="ECO:0000313" key="16">
    <source>
        <dbReference type="Proteomes" id="UP000053586"/>
    </source>
</evidence>
<evidence type="ECO:0000256" key="9">
    <source>
        <dbReference type="ARBA" id="ARBA00023125"/>
    </source>
</evidence>
<evidence type="ECO:0000259" key="14">
    <source>
        <dbReference type="PROSITE" id="PS51194"/>
    </source>
</evidence>
<proteinExistence type="inferred from homology"/>
<dbReference type="PANTHER" id="PTHR30580">
    <property type="entry name" value="PRIMOSOMAL PROTEIN N"/>
    <property type="match status" value="1"/>
</dbReference>
<comment type="caution">
    <text evidence="15">The sequence shown here is derived from an EMBL/GenBank/DDBJ whole genome shotgun (WGS) entry which is preliminary data.</text>
</comment>
<dbReference type="Proteomes" id="UP000053586">
    <property type="component" value="Unassembled WGS sequence"/>
</dbReference>
<keyword evidence="4 12" id="KW-0547">Nucleotide-binding</keyword>
<dbReference type="SUPFAM" id="SSF52540">
    <property type="entry name" value="P-loop containing nucleoside triphosphate hydrolases"/>
    <property type="match status" value="2"/>
</dbReference>
<dbReference type="Pfam" id="PF17764">
    <property type="entry name" value="PriA_3primeBD"/>
    <property type="match status" value="1"/>
</dbReference>
<reference evidence="15 16" key="1">
    <citation type="journal article" date="2012" name="J. Bacteriol.">
        <title>Genome sequence of proteorhodopsin-containing sea ice bacterium Glaciecola punicea ACAM 611T.</title>
        <authorList>
            <person name="Qin Q.-L."/>
            <person name="Xie B.-B."/>
            <person name="Shu Y.-L."/>
            <person name="Rong J.-C."/>
            <person name="Zhao D.-L."/>
            <person name="Zhang X.-Y."/>
            <person name="Chen X.-L."/>
            <person name="Zhou B.-C."/>
            <person name="Zhanga Y.-Z."/>
        </authorList>
    </citation>
    <scope>NUCLEOTIDE SEQUENCE [LARGE SCALE GENOMIC DNA]</scope>
    <source>
        <strain evidence="15 16">ACAM 611</strain>
    </source>
</reference>
<evidence type="ECO:0000256" key="4">
    <source>
        <dbReference type="ARBA" id="ARBA00022741"/>
    </source>
</evidence>
<protein>
    <recommendedName>
        <fullName evidence="12">Replication restart protein PriA</fullName>
    </recommendedName>
    <alternativeName>
        <fullName evidence="12">ATP-dependent DNA helicase PriA</fullName>
        <ecNumber evidence="12">5.6.2.4</ecNumber>
    </alternativeName>
    <alternativeName>
        <fullName evidence="12">DNA 3'-5' helicase PriA</fullName>
    </alternativeName>
</protein>
<evidence type="ECO:0000256" key="12">
    <source>
        <dbReference type="HAMAP-Rule" id="MF_00983"/>
    </source>
</evidence>
<feature type="binding site" evidence="12">
    <location>
        <position position="481"/>
    </location>
    <ligand>
        <name>Zn(2+)</name>
        <dbReference type="ChEBI" id="CHEBI:29105"/>
        <label>2</label>
    </ligand>
</feature>
<dbReference type="NCBIfam" id="NF004067">
    <property type="entry name" value="PRK05580.1-4"/>
    <property type="match status" value="1"/>
</dbReference>
<feature type="domain" description="Helicase C-terminal" evidence="14">
    <location>
        <begin position="504"/>
        <end position="664"/>
    </location>
</feature>
<feature type="binding site" evidence="12">
    <location>
        <position position="502"/>
    </location>
    <ligand>
        <name>Zn(2+)</name>
        <dbReference type="ChEBI" id="CHEBI:29105"/>
        <label>2</label>
    </ligand>
</feature>
<dbReference type="PROSITE" id="PS51194">
    <property type="entry name" value="HELICASE_CTER"/>
    <property type="match status" value="1"/>
</dbReference>
<dbReference type="PANTHER" id="PTHR30580:SF0">
    <property type="entry name" value="PRIMOSOMAL PROTEIN N"/>
    <property type="match status" value="1"/>
</dbReference>
<dbReference type="STRING" id="56804.BAE46_04540"/>
<dbReference type="GO" id="GO:0006269">
    <property type="term" value="P:DNA replication, synthesis of primer"/>
    <property type="evidence" value="ECO:0007669"/>
    <property type="project" value="UniProtKB-KW"/>
</dbReference>
<organism evidence="15 16">
    <name type="scientific">Glaciecola punicea ACAM 611</name>
    <dbReference type="NCBI Taxonomy" id="1121923"/>
    <lineage>
        <taxon>Bacteria</taxon>
        <taxon>Pseudomonadati</taxon>
        <taxon>Pseudomonadota</taxon>
        <taxon>Gammaproteobacteria</taxon>
        <taxon>Alteromonadales</taxon>
        <taxon>Alteromonadaceae</taxon>
        <taxon>Glaciecola</taxon>
    </lineage>
</organism>
<gene>
    <name evidence="12 15" type="primary">priA</name>
    <name evidence="15" type="ORF">GPUN_2609</name>
</gene>
<dbReference type="OrthoDB" id="9759544at2"/>
<evidence type="ECO:0000256" key="3">
    <source>
        <dbReference type="ARBA" id="ARBA00022723"/>
    </source>
</evidence>
<dbReference type="InterPro" id="IPR041236">
    <property type="entry name" value="PriA_C"/>
</dbReference>
<feature type="binding site" evidence="12">
    <location>
        <position position="499"/>
    </location>
    <ligand>
        <name>Zn(2+)</name>
        <dbReference type="ChEBI" id="CHEBI:29105"/>
        <label>2</label>
    </ligand>
</feature>
<dbReference type="Pfam" id="PF00270">
    <property type="entry name" value="DEAD"/>
    <property type="match status" value="1"/>
</dbReference>
<dbReference type="HAMAP" id="MF_00983">
    <property type="entry name" value="PriA"/>
    <property type="match status" value="1"/>
</dbReference>
<dbReference type="InterPro" id="IPR042115">
    <property type="entry name" value="PriA_3primeBD_sf"/>
</dbReference>
<dbReference type="Pfam" id="PF18074">
    <property type="entry name" value="PriA_C"/>
    <property type="match status" value="1"/>
</dbReference>
<dbReference type="InterPro" id="IPR011545">
    <property type="entry name" value="DEAD/DEAH_box_helicase_dom"/>
</dbReference>
<comment type="catalytic activity">
    <reaction evidence="12">
        <text>Couples ATP hydrolysis with the unwinding of duplex DNA by translocating in the 3'-5' direction.</text>
        <dbReference type="EC" id="5.6.2.4"/>
    </reaction>
</comment>
<dbReference type="FunFam" id="3.40.50.300:FF:000489">
    <property type="entry name" value="Primosome assembly protein PriA"/>
    <property type="match status" value="1"/>
</dbReference>
<keyword evidence="8 12" id="KW-0067">ATP-binding</keyword>
<dbReference type="NCBIfam" id="TIGR00595">
    <property type="entry name" value="priA"/>
    <property type="match status" value="1"/>
</dbReference>
<comment type="similarity">
    <text evidence="12">Belongs to the helicase family. PriA subfamily.</text>
</comment>
<dbReference type="InterPro" id="IPR005259">
    <property type="entry name" value="PriA"/>
</dbReference>
<dbReference type="InterPro" id="IPR041222">
    <property type="entry name" value="PriA_3primeBD"/>
</dbReference>
<comment type="catalytic activity">
    <reaction evidence="11 12">
        <text>ATP + H2O = ADP + phosphate + H(+)</text>
        <dbReference type="Rhea" id="RHEA:13065"/>
        <dbReference type="ChEBI" id="CHEBI:15377"/>
        <dbReference type="ChEBI" id="CHEBI:15378"/>
        <dbReference type="ChEBI" id="CHEBI:30616"/>
        <dbReference type="ChEBI" id="CHEBI:43474"/>
        <dbReference type="ChEBI" id="CHEBI:456216"/>
        <dbReference type="EC" id="5.6.2.4"/>
    </reaction>
</comment>
<keyword evidence="16" id="KW-1185">Reference proteome</keyword>
<dbReference type="Pfam" id="PF00271">
    <property type="entry name" value="Helicase_C"/>
    <property type="match status" value="1"/>
</dbReference>
<keyword evidence="10 12" id="KW-0413">Isomerase</keyword>
<dbReference type="FunFam" id="3.40.1440.60:FF:000001">
    <property type="entry name" value="Primosomal protein N"/>
    <property type="match status" value="1"/>
</dbReference>
<dbReference type="PROSITE" id="PS51192">
    <property type="entry name" value="HELICASE_ATP_BIND_1"/>
    <property type="match status" value="1"/>
</dbReference>
<dbReference type="CDD" id="cd17929">
    <property type="entry name" value="DEXHc_priA"/>
    <property type="match status" value="1"/>
</dbReference>
<keyword evidence="3 12" id="KW-0479">Metal-binding</keyword>
<dbReference type="GO" id="GO:0006302">
    <property type="term" value="P:double-strand break repair"/>
    <property type="evidence" value="ECO:0007669"/>
    <property type="project" value="InterPro"/>
</dbReference>
<evidence type="ECO:0000256" key="7">
    <source>
        <dbReference type="ARBA" id="ARBA00022833"/>
    </source>
</evidence>
<evidence type="ECO:0000256" key="10">
    <source>
        <dbReference type="ARBA" id="ARBA00023235"/>
    </source>
</evidence>
<feature type="domain" description="Helicase ATP-binding" evidence="13">
    <location>
        <begin position="247"/>
        <end position="413"/>
    </location>
</feature>
<comment type="subunit">
    <text evidence="12">Component of the replication restart primosome.</text>
</comment>
<dbReference type="AlphaFoldDB" id="H5TEJ7"/>
<dbReference type="GO" id="GO:0006310">
    <property type="term" value="P:DNA recombination"/>
    <property type="evidence" value="ECO:0007669"/>
    <property type="project" value="InterPro"/>
</dbReference>
<comment type="function">
    <text evidence="12">Initiates the restart of stalled replication forks, which reloads the replicative helicase on sites other than the origin of replication. Recognizes and binds to abandoned replication forks and remodels them to uncover a helicase loading site. Promotes assembly of the primosome at these replication forks.</text>
</comment>
<name>H5TEJ7_9ALTE</name>
<feature type="binding site" evidence="12">
    <location>
        <position position="472"/>
    </location>
    <ligand>
        <name>Zn(2+)</name>
        <dbReference type="ChEBI" id="CHEBI:29105"/>
        <label>1</label>
    </ligand>
</feature>
<evidence type="ECO:0000313" key="15">
    <source>
        <dbReference type="EMBL" id="GAB56724.1"/>
    </source>
</evidence>
<evidence type="ECO:0000256" key="2">
    <source>
        <dbReference type="ARBA" id="ARBA00022705"/>
    </source>
</evidence>
<dbReference type="EC" id="5.6.2.4" evidence="12"/>
<evidence type="ECO:0000256" key="8">
    <source>
        <dbReference type="ARBA" id="ARBA00022840"/>
    </source>
</evidence>